<dbReference type="CDD" id="cd00761">
    <property type="entry name" value="Glyco_tranf_GTA_type"/>
    <property type="match status" value="1"/>
</dbReference>
<keyword evidence="5" id="KW-1185">Reference proteome</keyword>
<accession>A0ABS0LPE4</accession>
<dbReference type="Pfam" id="PF00535">
    <property type="entry name" value="Glycos_transf_2"/>
    <property type="match status" value="1"/>
</dbReference>
<dbReference type="Gene3D" id="3.90.550.10">
    <property type="entry name" value="Spore Coat Polysaccharide Biosynthesis Protein SpsA, Chain A"/>
    <property type="match status" value="1"/>
</dbReference>
<evidence type="ECO:0000259" key="3">
    <source>
        <dbReference type="Pfam" id="PF00535"/>
    </source>
</evidence>
<keyword evidence="1" id="KW-0328">Glycosyltransferase</keyword>
<keyword evidence="2" id="KW-0808">Transferase</keyword>
<evidence type="ECO:0000313" key="4">
    <source>
        <dbReference type="EMBL" id="MBG9979289.1"/>
    </source>
</evidence>
<dbReference type="SUPFAM" id="SSF53448">
    <property type="entry name" value="Nucleotide-diphospho-sugar transferases"/>
    <property type="match status" value="1"/>
</dbReference>
<organism evidence="4 5">
    <name type="scientific">Ruoffia tabacinasalis</name>
    <dbReference type="NCBI Taxonomy" id="87458"/>
    <lineage>
        <taxon>Bacteria</taxon>
        <taxon>Bacillati</taxon>
        <taxon>Bacillota</taxon>
        <taxon>Bacilli</taxon>
        <taxon>Lactobacillales</taxon>
        <taxon>Aerococcaceae</taxon>
        <taxon>Ruoffia</taxon>
    </lineage>
</organism>
<dbReference type="InterPro" id="IPR029044">
    <property type="entry name" value="Nucleotide-diphossugar_trans"/>
</dbReference>
<proteinExistence type="predicted"/>
<dbReference type="PANTHER" id="PTHR22916:SF51">
    <property type="entry name" value="GLYCOSYLTRANSFERASE EPSH-RELATED"/>
    <property type="match status" value="1"/>
</dbReference>
<evidence type="ECO:0000256" key="2">
    <source>
        <dbReference type="ARBA" id="ARBA00022679"/>
    </source>
</evidence>
<dbReference type="RefSeq" id="WP_197105313.1">
    <property type="nucleotide sequence ID" value="NZ_JACCEL010000043.1"/>
</dbReference>
<comment type="caution">
    <text evidence="4">The sequence shown here is derived from an EMBL/GenBank/DDBJ whole genome shotgun (WGS) entry which is preliminary data.</text>
</comment>
<dbReference type="EMBL" id="JACCEL010000043">
    <property type="protein sequence ID" value="MBG9979289.1"/>
    <property type="molecule type" value="Genomic_DNA"/>
</dbReference>
<evidence type="ECO:0000313" key="5">
    <source>
        <dbReference type="Proteomes" id="UP000823401"/>
    </source>
</evidence>
<sequence length="342" mass="40004">MNDPLINISVIMPIYNTAQFLKTALDSILDNDISNIEIILINDGSTDNSENICLKYVSKYENIRYYSQTNSGQGTARNFGVSMAKGTYIYFMDSDDYLESNALDKLYSMAVSEDLEGIFFDAELFYDSQFNQNEKLPFSNKKIYQRDSSLGVFNSGQNLLSEFTSQNNYTPSPCLYFIKREIIVNNGLKFPAGIIHEDEYFMISLLLHLKKCKHINERLFYRRVREGSTMTIKNNSKSMEGYATVILLLDKRINDSIFSNNYNRQMYLKLLYSFYSAFLKFYNNIDDNEKLQKKELIDETLRVVKNKYRYFNWRGFISTVNYPLFLFLSQIKKNIKVCSNEN</sequence>
<feature type="domain" description="Glycosyltransferase 2-like" evidence="3">
    <location>
        <begin position="9"/>
        <end position="135"/>
    </location>
</feature>
<dbReference type="Proteomes" id="UP000823401">
    <property type="component" value="Unassembled WGS sequence"/>
</dbReference>
<dbReference type="InterPro" id="IPR001173">
    <property type="entry name" value="Glyco_trans_2-like"/>
</dbReference>
<reference evidence="4 5" key="1">
    <citation type="submission" date="2020-07" db="EMBL/GenBank/DDBJ databases">
        <title>Facklamia lactis sp. nov., isolated from raw milk.</title>
        <authorList>
            <person name="Doll E.V."/>
            <person name="Huptas C."/>
            <person name="Staib L."/>
            <person name="Wenning M."/>
            <person name="Scherer S."/>
        </authorList>
    </citation>
    <scope>NUCLEOTIDE SEQUENCE [LARGE SCALE GENOMIC DNA]</scope>
    <source>
        <strain evidence="4 5">DSM 104272</strain>
    </source>
</reference>
<evidence type="ECO:0000256" key="1">
    <source>
        <dbReference type="ARBA" id="ARBA00022676"/>
    </source>
</evidence>
<protein>
    <submittedName>
        <fullName evidence="4">Glycosyltransferase</fullName>
    </submittedName>
</protein>
<dbReference type="PANTHER" id="PTHR22916">
    <property type="entry name" value="GLYCOSYLTRANSFERASE"/>
    <property type="match status" value="1"/>
</dbReference>
<name>A0ABS0LPE4_9LACT</name>
<gene>
    <name evidence="4" type="ORF">HYQ42_10940</name>
</gene>